<feature type="signal peptide" evidence="3">
    <location>
        <begin position="1"/>
        <end position="21"/>
    </location>
</feature>
<dbReference type="HAMAP" id="MF_00789">
    <property type="entry name" value="UPF0319"/>
    <property type="match status" value="1"/>
</dbReference>
<keyword evidence="2 3" id="KW-0732">Signal</keyword>
<proteinExistence type="inferred from homology"/>
<reference evidence="4 5" key="1">
    <citation type="submission" date="2014-07" db="EMBL/GenBank/DDBJ databases">
        <title>Unique and conserved regions in Vibrio harveyi and related species in comparison with the shrimp pathogen Vibrio harveyi CAIM 1792.</title>
        <authorList>
            <person name="Espinoza-Valles I."/>
            <person name="Vora G."/>
            <person name="Leekitcharoenphon P."/>
            <person name="Ussery D."/>
            <person name="Hoj L."/>
            <person name="Gomez-Gil B."/>
        </authorList>
    </citation>
    <scope>NUCLEOTIDE SEQUENCE [LARGE SCALE GENOMIC DNA]</scope>
    <source>
        <strain evidence="5">CAIM 1854 / LMG 25443</strain>
    </source>
</reference>
<accession>A0A0C1ZBV9</accession>
<dbReference type="PANTHER" id="PTHR38108:SF1">
    <property type="entry name" value="UPF0319 PROTEIN YCCT"/>
    <property type="match status" value="1"/>
</dbReference>
<evidence type="ECO:0000313" key="4">
    <source>
        <dbReference type="EMBL" id="KIF54615.1"/>
    </source>
</evidence>
<comment type="caution">
    <text evidence="4">The sequence shown here is derived from an EMBL/GenBank/DDBJ whole genome shotgun (WGS) entry which is preliminary data.</text>
</comment>
<feature type="chain" id="PRO_5008985200" description="UPF0319 protein H735_02960" evidence="3">
    <location>
        <begin position="22"/>
        <end position="198"/>
    </location>
</feature>
<dbReference type="EMBL" id="JPRD01000006">
    <property type="protein sequence ID" value="KIF54615.1"/>
    <property type="molecule type" value="Genomic_DNA"/>
</dbReference>
<sequence precursor="true">MMKKTTTLLGLCAILSAPAFAAQLTLQAELVPRVLNSEFVYPEWISDNNSIKVEDGANQLAVNVGQIVFEDGKRRKFDSQPLLLEFDAPKDAELTLTYNKFRTIEEAKAFEMDPKLTLKDASGKDVEFSMVQLRKGGLQGFRDYEREVADYNKAVNKQSTKASIAASPAVTKTLKESFSDLSRQEQQEFMQWAMQNLK</sequence>
<dbReference type="PATRIC" id="fig|1229493.5.peg.5066"/>
<dbReference type="AlphaFoldDB" id="A0A0C1ZBV9"/>
<evidence type="ECO:0000313" key="5">
    <source>
        <dbReference type="Proteomes" id="UP000031586"/>
    </source>
</evidence>
<dbReference type="InterPro" id="IPR018635">
    <property type="entry name" value="UPF0319"/>
</dbReference>
<organism evidence="4 5">
    <name type="scientific">Vibrio owensii CAIM 1854 = LMG 25443</name>
    <dbReference type="NCBI Taxonomy" id="1229493"/>
    <lineage>
        <taxon>Bacteria</taxon>
        <taxon>Pseudomonadati</taxon>
        <taxon>Pseudomonadota</taxon>
        <taxon>Gammaproteobacteria</taxon>
        <taxon>Vibrionales</taxon>
        <taxon>Vibrionaceae</taxon>
        <taxon>Vibrio</taxon>
    </lineage>
</organism>
<evidence type="ECO:0000256" key="1">
    <source>
        <dbReference type="ARBA" id="ARBA00008490"/>
    </source>
</evidence>
<gene>
    <name evidence="4" type="ORF">H735_02960</name>
</gene>
<protein>
    <recommendedName>
        <fullName evidence="3">UPF0319 protein H735_02960</fullName>
    </recommendedName>
</protein>
<name>A0A0C1ZBV9_9VIBR</name>
<dbReference type="Proteomes" id="UP000031586">
    <property type="component" value="Unassembled WGS sequence"/>
</dbReference>
<comment type="similarity">
    <text evidence="1 3">Belongs to the UPF0319 family.</text>
</comment>
<evidence type="ECO:0000256" key="2">
    <source>
        <dbReference type="ARBA" id="ARBA00022729"/>
    </source>
</evidence>
<dbReference type="RefSeq" id="WP_020196225.1">
    <property type="nucleotide sequence ID" value="NZ_BAOH01000048.1"/>
</dbReference>
<dbReference type="PANTHER" id="PTHR38108">
    <property type="entry name" value="UPF0319 PROTEIN YCCT"/>
    <property type="match status" value="1"/>
</dbReference>
<dbReference type="Pfam" id="PF09829">
    <property type="entry name" value="DUF2057"/>
    <property type="match status" value="1"/>
</dbReference>
<evidence type="ECO:0000256" key="3">
    <source>
        <dbReference type="HAMAP-Rule" id="MF_00789"/>
    </source>
</evidence>